<evidence type="ECO:0000313" key="3">
    <source>
        <dbReference type="EMBL" id="KAG0464733.1"/>
    </source>
</evidence>
<sequence length="268" mass="30992">MIKEKEISTSLPCSSTFENDQLSVEENKGPDFTSMPPQLSFKYGNTNKKKLLVLDLNGLLADIVNDYHFSCGVQMRVGGKPFFKRPFCDDFLKFCFENFDIGIWSSRRRHNVDCVVEYLLRDYKHKVLFCWDQSKCTYTGAKTIENHHKPLVLKELKKLWDKEDSELPWEKGEYSPSNTLLLDDSPYKAICNPPYTAIFPHPYHYQDEGDASLGPGGDIRVYLEQLVAADDVQRYVKEHPFGQSAITTSDQHWDFYCQIIEKHTSLPV</sequence>
<dbReference type="SMART" id="SM00577">
    <property type="entry name" value="CPDc"/>
    <property type="match status" value="1"/>
</dbReference>
<dbReference type="Pfam" id="PF03031">
    <property type="entry name" value="NIF"/>
    <property type="match status" value="1"/>
</dbReference>
<evidence type="ECO:0000259" key="2">
    <source>
        <dbReference type="PROSITE" id="PS50969"/>
    </source>
</evidence>
<dbReference type="GO" id="GO:0015031">
    <property type="term" value="P:protein transport"/>
    <property type="evidence" value="ECO:0007669"/>
    <property type="project" value="UniProtKB-KW"/>
</dbReference>
<comment type="subcellular location">
    <subcellularLocation>
        <location evidence="1">Mitochondrion inner membrane</location>
        <topology evidence="1">Single-pass membrane protein</topology>
    </subcellularLocation>
</comment>
<keyword evidence="1" id="KW-0811">Translocation</keyword>
<dbReference type="EMBL" id="JADCNM010000010">
    <property type="protein sequence ID" value="KAG0464733.1"/>
    <property type="molecule type" value="Genomic_DNA"/>
</dbReference>
<comment type="subunit">
    <text evidence="1">Component of the TIM23 complex.</text>
</comment>
<dbReference type="GO" id="GO:0005744">
    <property type="term" value="C:TIM23 mitochondrial import inner membrane translocase complex"/>
    <property type="evidence" value="ECO:0007669"/>
    <property type="project" value="UniProtKB-UniRule"/>
</dbReference>
<dbReference type="InterPro" id="IPR023214">
    <property type="entry name" value="HAD_sf"/>
</dbReference>
<dbReference type="PROSITE" id="PS50969">
    <property type="entry name" value="FCP1"/>
    <property type="match status" value="1"/>
</dbReference>
<gene>
    <name evidence="3" type="ORF">HPP92_018897</name>
</gene>
<evidence type="ECO:0000313" key="4">
    <source>
        <dbReference type="Proteomes" id="UP000639772"/>
    </source>
</evidence>
<dbReference type="InterPro" id="IPR036412">
    <property type="entry name" value="HAD-like_sf"/>
</dbReference>
<keyword evidence="1" id="KW-0809">Transit peptide</keyword>
<protein>
    <recommendedName>
        <fullName evidence="1">Mitochondrial import inner membrane translocase subunit TIM50</fullName>
    </recommendedName>
</protein>
<keyword evidence="1" id="KW-0813">Transport</keyword>
<keyword evidence="1" id="KW-0496">Mitochondrion</keyword>
<dbReference type="FunFam" id="3.40.50.1000:FF:000257">
    <property type="entry name" value="Haloacid dehalogenase-like hydrolase (HAD) superfamily protein"/>
    <property type="match status" value="1"/>
</dbReference>
<comment type="caution">
    <text evidence="3">The sequence shown here is derived from an EMBL/GenBank/DDBJ whole genome shotgun (WGS) entry which is preliminary data.</text>
</comment>
<organism evidence="3 4">
    <name type="scientific">Vanilla planifolia</name>
    <name type="common">Vanilla</name>
    <dbReference type="NCBI Taxonomy" id="51239"/>
    <lineage>
        <taxon>Eukaryota</taxon>
        <taxon>Viridiplantae</taxon>
        <taxon>Streptophyta</taxon>
        <taxon>Embryophyta</taxon>
        <taxon>Tracheophyta</taxon>
        <taxon>Spermatophyta</taxon>
        <taxon>Magnoliopsida</taxon>
        <taxon>Liliopsida</taxon>
        <taxon>Asparagales</taxon>
        <taxon>Orchidaceae</taxon>
        <taxon>Vanilloideae</taxon>
        <taxon>Vanilleae</taxon>
        <taxon>Vanilla</taxon>
    </lineage>
</organism>
<dbReference type="OrthoDB" id="1711508at2759"/>
<dbReference type="PANTHER" id="PTHR12210">
    <property type="entry name" value="DULLARD PROTEIN PHOSPHATASE"/>
    <property type="match status" value="1"/>
</dbReference>
<comment type="similarity">
    <text evidence="1">Belongs to the TIM50 family.</text>
</comment>
<dbReference type="SUPFAM" id="SSF56784">
    <property type="entry name" value="HAD-like"/>
    <property type="match status" value="1"/>
</dbReference>
<feature type="domain" description="FCP1 homology" evidence="2">
    <location>
        <begin position="45"/>
        <end position="226"/>
    </location>
</feature>
<accession>A0A835Q999</accession>
<dbReference type="InterPro" id="IPR004274">
    <property type="entry name" value="FCP1_dom"/>
</dbReference>
<reference evidence="3 4" key="1">
    <citation type="journal article" date="2020" name="Nat. Food">
        <title>A phased Vanilla planifolia genome enables genetic improvement of flavour and production.</title>
        <authorList>
            <person name="Hasing T."/>
            <person name="Tang H."/>
            <person name="Brym M."/>
            <person name="Khazi F."/>
            <person name="Huang T."/>
            <person name="Chambers A.H."/>
        </authorList>
    </citation>
    <scope>NUCLEOTIDE SEQUENCE [LARGE SCALE GENOMIC DNA]</scope>
    <source>
        <tissue evidence="3">Leaf</tissue>
    </source>
</reference>
<dbReference type="Gene3D" id="3.40.50.1000">
    <property type="entry name" value="HAD superfamily/HAD-like"/>
    <property type="match status" value="1"/>
</dbReference>
<dbReference type="Proteomes" id="UP000639772">
    <property type="component" value="Chromosome 10"/>
</dbReference>
<comment type="function">
    <text evidence="1">Essential component of the TIM23 complex, a complex that mediates the translocation of transit peptide-containing proteins across the mitochondrial inner membrane.</text>
</comment>
<name>A0A835Q999_VANPL</name>
<keyword evidence="1" id="KW-0653">Protein transport</keyword>
<evidence type="ECO:0000256" key="1">
    <source>
        <dbReference type="RuleBase" id="RU365079"/>
    </source>
</evidence>
<proteinExistence type="inferred from homology"/>
<dbReference type="AlphaFoldDB" id="A0A835Q999"/>
<dbReference type="InterPro" id="IPR050365">
    <property type="entry name" value="TIM50"/>
</dbReference>